<dbReference type="EMBL" id="HBIW01016356">
    <property type="protein sequence ID" value="CAE0698671.1"/>
    <property type="molecule type" value="Transcribed_RNA"/>
</dbReference>
<protein>
    <submittedName>
        <fullName evidence="1">Uncharacterized protein</fullName>
    </submittedName>
</protein>
<accession>A0A7S3ZZC6</accession>
<organism evidence="1">
    <name type="scientific">Pelagomonas calceolata</name>
    <dbReference type="NCBI Taxonomy" id="35677"/>
    <lineage>
        <taxon>Eukaryota</taxon>
        <taxon>Sar</taxon>
        <taxon>Stramenopiles</taxon>
        <taxon>Ochrophyta</taxon>
        <taxon>Pelagophyceae</taxon>
        <taxon>Pelagomonadales</taxon>
        <taxon>Pelagomonadaceae</taxon>
        <taxon>Pelagomonas</taxon>
    </lineage>
</organism>
<proteinExistence type="predicted"/>
<name>A0A7S3ZZC6_9STRA</name>
<reference evidence="1" key="1">
    <citation type="submission" date="2021-01" db="EMBL/GenBank/DDBJ databases">
        <authorList>
            <person name="Corre E."/>
            <person name="Pelletier E."/>
            <person name="Niang G."/>
            <person name="Scheremetjew M."/>
            <person name="Finn R."/>
            <person name="Kale V."/>
            <person name="Holt S."/>
            <person name="Cochrane G."/>
            <person name="Meng A."/>
            <person name="Brown T."/>
            <person name="Cohen L."/>
        </authorList>
    </citation>
    <scope>NUCLEOTIDE SEQUENCE</scope>
    <source>
        <strain evidence="1">CCMP1756</strain>
    </source>
</reference>
<dbReference type="AlphaFoldDB" id="A0A7S3ZZC6"/>
<sequence>MQRREGGVRWTLVRVRAYRRRLMSVRVVVGLLVSRRRVGALGDSTVGLVSRVPSRMCWVGCCVAAFCFWDTSVPEAHRGQGFRRRRGAVLLASGTPRASVTFVGERRRSAAGARHDFSRAVRRVARRDVVDAFCGEGW</sequence>
<evidence type="ECO:0000313" key="1">
    <source>
        <dbReference type="EMBL" id="CAE0698671.1"/>
    </source>
</evidence>
<gene>
    <name evidence="1" type="ORF">PCAL00307_LOCUS14107</name>
</gene>